<evidence type="ECO:0000259" key="1">
    <source>
        <dbReference type="Pfam" id="PF12697"/>
    </source>
</evidence>
<name>A0A2T1EGX3_9CYAN</name>
<dbReference type="OrthoDB" id="9780765at2"/>
<dbReference type="EMBL" id="PVWK01000031">
    <property type="protein sequence ID" value="PSB31948.1"/>
    <property type="molecule type" value="Genomic_DNA"/>
</dbReference>
<dbReference type="AlphaFoldDB" id="A0A2T1EGX3"/>
<dbReference type="PRINTS" id="PR00412">
    <property type="entry name" value="EPOXHYDRLASE"/>
</dbReference>
<dbReference type="Gene3D" id="3.40.50.1820">
    <property type="entry name" value="alpha/beta hydrolase"/>
    <property type="match status" value="1"/>
</dbReference>
<dbReference type="Proteomes" id="UP000239576">
    <property type="component" value="Unassembled WGS sequence"/>
</dbReference>
<evidence type="ECO:0000313" key="2">
    <source>
        <dbReference type="EMBL" id="PSB31948.1"/>
    </source>
</evidence>
<keyword evidence="2" id="KW-0378">Hydrolase</keyword>
<dbReference type="InterPro" id="IPR029058">
    <property type="entry name" value="AB_hydrolase_fold"/>
</dbReference>
<comment type="caution">
    <text evidence="2">The sequence shown here is derived from an EMBL/GenBank/DDBJ whole genome shotgun (WGS) entry which is preliminary data.</text>
</comment>
<protein>
    <submittedName>
        <fullName evidence="2">Alpha/beta hydrolase</fullName>
    </submittedName>
</protein>
<proteinExistence type="predicted"/>
<dbReference type="SUPFAM" id="SSF53474">
    <property type="entry name" value="alpha/beta-Hydrolases"/>
    <property type="match status" value="1"/>
</dbReference>
<dbReference type="PANTHER" id="PTHR46438:SF7">
    <property type="entry name" value="ALPHA_BETA-HYDROLASES SUPERFAMILY PROTEIN"/>
    <property type="match status" value="1"/>
</dbReference>
<organism evidence="2 3">
    <name type="scientific">Stenomitos frigidus ULC18</name>
    <dbReference type="NCBI Taxonomy" id="2107698"/>
    <lineage>
        <taxon>Bacteria</taxon>
        <taxon>Bacillati</taxon>
        <taxon>Cyanobacteriota</taxon>
        <taxon>Cyanophyceae</taxon>
        <taxon>Leptolyngbyales</taxon>
        <taxon>Leptolyngbyaceae</taxon>
        <taxon>Stenomitos</taxon>
    </lineage>
</organism>
<sequence length="295" mass="32567">MVTQQLTLPPLETLTWEWRGYPIQYTVMGTGRPLLLVHGFGASLGHWRQNLPVLAAGGYRVFAIDLLGFGGSAKPALDYSLELWQELLKDFWSAHIQTPTVFVGNSIGGLLCLMMLANHPETASGGILLNCAGGMNHRPGELNPPLRLMMAAFNTLVRSPRFGAFVFNQIRQKHRIRRTLTQVYRNREAITDELVDMLYAPSCDEGAQKVFASVLTAPPGPSPAELLPRVTQPLLVLWGAADPWTPIAGASIYQEFAKTHPLTFVSIPDTGHCPHDDRPELVNPLILEWLQESGV</sequence>
<reference evidence="2 3" key="2">
    <citation type="submission" date="2018-03" db="EMBL/GenBank/DDBJ databases">
        <title>The ancient ancestry and fast evolution of plastids.</title>
        <authorList>
            <person name="Moore K.R."/>
            <person name="Magnabosco C."/>
            <person name="Momper L."/>
            <person name="Gold D.A."/>
            <person name="Bosak T."/>
            <person name="Fournier G.P."/>
        </authorList>
    </citation>
    <scope>NUCLEOTIDE SEQUENCE [LARGE SCALE GENOMIC DNA]</scope>
    <source>
        <strain evidence="2 3">ULC18</strain>
    </source>
</reference>
<gene>
    <name evidence="2" type="ORF">C7B82_06340</name>
</gene>
<accession>A0A2T1EGX3</accession>
<evidence type="ECO:0000313" key="3">
    <source>
        <dbReference type="Proteomes" id="UP000239576"/>
    </source>
</evidence>
<dbReference type="Pfam" id="PF12697">
    <property type="entry name" value="Abhydrolase_6"/>
    <property type="match status" value="1"/>
</dbReference>
<dbReference type="GO" id="GO:0047746">
    <property type="term" value="F:chlorophyllase activity"/>
    <property type="evidence" value="ECO:0007669"/>
    <property type="project" value="TreeGrafter"/>
</dbReference>
<dbReference type="InterPro" id="IPR000639">
    <property type="entry name" value="Epox_hydrolase-like"/>
</dbReference>
<dbReference type="InterPro" id="IPR000073">
    <property type="entry name" value="AB_hydrolase_1"/>
</dbReference>
<keyword evidence="3" id="KW-1185">Reference proteome</keyword>
<feature type="domain" description="AB hydrolase-1" evidence="1">
    <location>
        <begin position="34"/>
        <end position="283"/>
    </location>
</feature>
<dbReference type="RefSeq" id="WP_106255581.1">
    <property type="nucleotide sequence ID" value="NZ_CAWNSW010000125.1"/>
</dbReference>
<dbReference type="PRINTS" id="PR00111">
    <property type="entry name" value="ABHYDROLASE"/>
</dbReference>
<dbReference type="GO" id="GO:0015994">
    <property type="term" value="P:chlorophyll metabolic process"/>
    <property type="evidence" value="ECO:0007669"/>
    <property type="project" value="TreeGrafter"/>
</dbReference>
<dbReference type="PANTHER" id="PTHR46438">
    <property type="entry name" value="ALPHA/BETA-HYDROLASES SUPERFAMILY PROTEIN"/>
    <property type="match status" value="1"/>
</dbReference>
<reference evidence="3" key="1">
    <citation type="submission" date="2018-02" db="EMBL/GenBank/DDBJ databases">
        <authorList>
            <person name="Moore K."/>
            <person name="Momper L."/>
        </authorList>
    </citation>
    <scope>NUCLEOTIDE SEQUENCE [LARGE SCALE GENOMIC DNA]</scope>
    <source>
        <strain evidence="3">ULC18</strain>
    </source>
</reference>